<evidence type="ECO:0000313" key="1">
    <source>
        <dbReference type="EnsemblMetazoa" id="G19365.1:cds"/>
    </source>
</evidence>
<proteinExistence type="predicted"/>
<reference evidence="1" key="1">
    <citation type="submission" date="2022-08" db="UniProtKB">
        <authorList>
            <consortium name="EnsemblMetazoa"/>
        </authorList>
    </citation>
    <scope>IDENTIFICATION</scope>
    <source>
        <strain evidence="1">05x7-T-G4-1.051#20</strain>
    </source>
</reference>
<keyword evidence="2" id="KW-1185">Reference proteome</keyword>
<organism evidence="1 2">
    <name type="scientific">Magallana gigas</name>
    <name type="common">Pacific oyster</name>
    <name type="synonym">Crassostrea gigas</name>
    <dbReference type="NCBI Taxonomy" id="29159"/>
    <lineage>
        <taxon>Eukaryota</taxon>
        <taxon>Metazoa</taxon>
        <taxon>Spiralia</taxon>
        <taxon>Lophotrochozoa</taxon>
        <taxon>Mollusca</taxon>
        <taxon>Bivalvia</taxon>
        <taxon>Autobranchia</taxon>
        <taxon>Pteriomorphia</taxon>
        <taxon>Ostreida</taxon>
        <taxon>Ostreoidea</taxon>
        <taxon>Ostreidae</taxon>
        <taxon>Magallana</taxon>
    </lineage>
</organism>
<evidence type="ECO:0000313" key="2">
    <source>
        <dbReference type="Proteomes" id="UP000005408"/>
    </source>
</evidence>
<accession>A0A8W8JLL0</accession>
<name>A0A8W8JLL0_MAGGI</name>
<dbReference type="Proteomes" id="UP000005408">
    <property type="component" value="Unassembled WGS sequence"/>
</dbReference>
<sequence>MLQNTGGKKSEPELPDDIIPDDGVIHYKILEKGSKRGGRLLIASNGYTFGVEQVIQSMDLQPSIGKTVLPCNS</sequence>
<dbReference type="AlphaFoldDB" id="A0A8W8JLL0"/>
<protein>
    <submittedName>
        <fullName evidence="1">Uncharacterized protein</fullName>
    </submittedName>
</protein>
<dbReference type="EnsemblMetazoa" id="G19365.1">
    <property type="protein sequence ID" value="G19365.1:cds"/>
    <property type="gene ID" value="G19365"/>
</dbReference>